<evidence type="ECO:0000256" key="4">
    <source>
        <dbReference type="ARBA" id="ARBA00022843"/>
    </source>
</evidence>
<feature type="region of interest" description="Disordered" evidence="12">
    <location>
        <begin position="120"/>
        <end position="180"/>
    </location>
</feature>
<proteinExistence type="inferred from homology"/>
<dbReference type="SMART" id="SM00338">
    <property type="entry name" value="BRLZ"/>
    <property type="match status" value="1"/>
</dbReference>
<feature type="compositionally biased region" description="Pro residues" evidence="12">
    <location>
        <begin position="200"/>
        <end position="211"/>
    </location>
</feature>
<evidence type="ECO:0000313" key="14">
    <source>
        <dbReference type="Proteomes" id="UP001652642"/>
    </source>
</evidence>
<keyword evidence="4" id="KW-0832">Ubl conjugation</keyword>
<dbReference type="SUPFAM" id="SSF57959">
    <property type="entry name" value="Leucine zipper domain"/>
    <property type="match status" value="1"/>
</dbReference>
<keyword evidence="9 11" id="KW-0539">Nucleus</keyword>
<evidence type="ECO:0000256" key="1">
    <source>
        <dbReference type="ARBA" id="ARBA00004123"/>
    </source>
</evidence>
<name>A0A6J0THS3_9SAUR</name>
<dbReference type="InterPro" id="IPR046347">
    <property type="entry name" value="bZIP_sf"/>
</dbReference>
<evidence type="ECO:0000256" key="8">
    <source>
        <dbReference type="ARBA" id="ARBA00023163"/>
    </source>
</evidence>
<evidence type="ECO:0000256" key="7">
    <source>
        <dbReference type="ARBA" id="ARBA00023159"/>
    </source>
</evidence>
<evidence type="ECO:0000256" key="12">
    <source>
        <dbReference type="SAM" id="MobiDB-lite"/>
    </source>
</evidence>
<dbReference type="CTD" id="1052"/>
<evidence type="ECO:0000256" key="9">
    <source>
        <dbReference type="ARBA" id="ARBA00023242"/>
    </source>
</evidence>
<evidence type="ECO:0000259" key="13">
    <source>
        <dbReference type="PROSITE" id="PS50217"/>
    </source>
</evidence>
<dbReference type="InterPro" id="IPR031106">
    <property type="entry name" value="C/EBP"/>
</dbReference>
<feature type="region of interest" description="Disordered" evidence="12">
    <location>
        <begin position="195"/>
        <end position="270"/>
    </location>
</feature>
<dbReference type="GO" id="GO:0005634">
    <property type="term" value="C:nucleus"/>
    <property type="evidence" value="ECO:0007669"/>
    <property type="project" value="UniProtKB-SubCell"/>
</dbReference>
<evidence type="ECO:0000256" key="3">
    <source>
        <dbReference type="ARBA" id="ARBA00022499"/>
    </source>
</evidence>
<dbReference type="CDD" id="cd14714">
    <property type="entry name" value="bZIP_CEBPD"/>
    <property type="match status" value="1"/>
</dbReference>
<keyword evidence="3" id="KW-1017">Isopeptide bond</keyword>
<dbReference type="InParanoid" id="A0A6J0THS3"/>
<feature type="compositionally biased region" description="Low complexity" evidence="12">
    <location>
        <begin position="212"/>
        <end position="228"/>
    </location>
</feature>
<keyword evidence="7 11" id="KW-0010">Activator</keyword>
<dbReference type="GO" id="GO:0045595">
    <property type="term" value="P:regulation of cell differentiation"/>
    <property type="evidence" value="ECO:0007669"/>
    <property type="project" value="TreeGrafter"/>
</dbReference>
<organism evidence="14 15">
    <name type="scientific">Pogona vitticeps</name>
    <name type="common">central bearded dragon</name>
    <dbReference type="NCBI Taxonomy" id="103695"/>
    <lineage>
        <taxon>Eukaryota</taxon>
        <taxon>Metazoa</taxon>
        <taxon>Chordata</taxon>
        <taxon>Craniata</taxon>
        <taxon>Vertebrata</taxon>
        <taxon>Euteleostomi</taxon>
        <taxon>Lepidosauria</taxon>
        <taxon>Squamata</taxon>
        <taxon>Bifurcata</taxon>
        <taxon>Unidentata</taxon>
        <taxon>Episquamata</taxon>
        <taxon>Toxicofera</taxon>
        <taxon>Iguania</taxon>
        <taxon>Acrodonta</taxon>
        <taxon>Agamidae</taxon>
        <taxon>Amphibolurinae</taxon>
        <taxon>Pogona</taxon>
    </lineage>
</organism>
<evidence type="ECO:0000256" key="10">
    <source>
        <dbReference type="ARBA" id="ARBA00045466"/>
    </source>
</evidence>
<evidence type="ECO:0000256" key="2">
    <source>
        <dbReference type="ARBA" id="ARBA00006951"/>
    </source>
</evidence>
<keyword evidence="14" id="KW-1185">Reference proteome</keyword>
<dbReference type="PANTHER" id="PTHR23334">
    <property type="entry name" value="CCAAT/ENHANCER BINDING PROTEIN"/>
    <property type="match status" value="1"/>
</dbReference>
<dbReference type="InterPro" id="IPR016468">
    <property type="entry name" value="C/EBP_chordates"/>
</dbReference>
<dbReference type="PIRSF" id="PIRSF005879">
    <property type="entry name" value="CCAAT/enhancer-binding"/>
    <property type="match status" value="1"/>
</dbReference>
<dbReference type="InterPro" id="IPR004827">
    <property type="entry name" value="bZIP"/>
</dbReference>
<dbReference type="Gene3D" id="1.20.5.170">
    <property type="match status" value="1"/>
</dbReference>
<evidence type="ECO:0000313" key="15">
    <source>
        <dbReference type="RefSeq" id="XP_020646595.2"/>
    </source>
</evidence>
<keyword evidence="6 11" id="KW-0238">DNA-binding</keyword>
<dbReference type="Proteomes" id="UP001652642">
    <property type="component" value="Chromosome 4"/>
</dbReference>
<keyword evidence="5 11" id="KW-0805">Transcription regulation</keyword>
<comment type="similarity">
    <text evidence="2 11">Belongs to the bZIP family. C/EBP subfamily.</text>
</comment>
<comment type="function">
    <text evidence="10">Transcription activator that recognizes two different DNA motifs: the CCAAT homology common to many promoters and the enhanced core homology common to many enhancers. Important transcription factor regulating the expression of genes involved in immune and inflammatory responses. Transcriptional activator that enhances IL6 transcription alone and as heterodimer with CEBPB.</text>
</comment>
<dbReference type="PROSITE" id="PS50217">
    <property type="entry name" value="BZIP"/>
    <property type="match status" value="1"/>
</dbReference>
<dbReference type="KEGG" id="pvt:110077638"/>
<reference evidence="15" key="1">
    <citation type="submission" date="2025-08" db="UniProtKB">
        <authorList>
            <consortium name="RefSeq"/>
        </authorList>
    </citation>
    <scope>IDENTIFICATION</scope>
</reference>
<dbReference type="RefSeq" id="XP_020646595.2">
    <property type="nucleotide sequence ID" value="XM_020790936.2"/>
</dbReference>
<sequence length="317" mass="33716">MSAATLESLDSLPCYRSWSVESTNFYDAKVGEGGGLSPSCKAGSMSAVIVVEEPGAISAASSNGSRDLAELSAAAPAMYEDESAIDFSSYIDSMAAVPNLELCNDELFLDLFNSNHKGGERGGGSAYGEYLPPPPPQSGPPAAGAGGGALATLLHASVPPGPLRGAMKQEPDWGDEASGSLLPSQIATCAQTIVNLSGQPTPPTSPEPPGSASPSSYSSRSSASSSPGGKERTVKKCVDRFSPEYRQRRERNNIAVRKSRDKAKRRNQEMQQKLVELSAENERLHKKIEQLTRDLSSLRHFFKQHSFLQHSAATDCR</sequence>
<gene>
    <name evidence="15" type="primary">CEBPD</name>
</gene>
<protein>
    <recommendedName>
        <fullName evidence="11">CCAAT/enhancer-binding protein</fullName>
    </recommendedName>
</protein>
<dbReference type="Pfam" id="PF07716">
    <property type="entry name" value="bZIP_2"/>
    <property type="match status" value="1"/>
</dbReference>
<dbReference type="OrthoDB" id="10032067at2759"/>
<dbReference type="GO" id="GO:0006351">
    <property type="term" value="P:DNA-templated transcription"/>
    <property type="evidence" value="ECO:0007669"/>
    <property type="project" value="InterPro"/>
</dbReference>
<comment type="subcellular location">
    <subcellularLocation>
        <location evidence="1 11">Nucleus</location>
    </subcellularLocation>
</comment>
<keyword evidence="8 11" id="KW-0804">Transcription</keyword>
<dbReference type="GeneID" id="110077638"/>
<feature type="domain" description="BZIP" evidence="13">
    <location>
        <begin position="242"/>
        <end position="305"/>
    </location>
</feature>
<feature type="compositionally biased region" description="Basic and acidic residues" evidence="12">
    <location>
        <begin position="229"/>
        <end position="252"/>
    </location>
</feature>
<evidence type="ECO:0000256" key="11">
    <source>
        <dbReference type="PIRNR" id="PIRNR005879"/>
    </source>
</evidence>
<evidence type="ECO:0000256" key="6">
    <source>
        <dbReference type="ARBA" id="ARBA00023125"/>
    </source>
</evidence>
<dbReference type="GO" id="GO:0000981">
    <property type="term" value="F:DNA-binding transcription factor activity, RNA polymerase II-specific"/>
    <property type="evidence" value="ECO:0007669"/>
    <property type="project" value="TreeGrafter"/>
</dbReference>
<dbReference type="PANTHER" id="PTHR23334:SF3">
    <property type="entry name" value="CCAAT_ENHANCER-BINDING PROTEIN DELTA"/>
    <property type="match status" value="1"/>
</dbReference>
<accession>A0A6J0THS3</accession>
<evidence type="ECO:0000256" key="5">
    <source>
        <dbReference type="ARBA" id="ARBA00023015"/>
    </source>
</evidence>
<dbReference type="FunCoup" id="A0A6J0THS3">
    <property type="interactions" value="5"/>
</dbReference>
<dbReference type="GO" id="GO:0000978">
    <property type="term" value="F:RNA polymerase II cis-regulatory region sequence-specific DNA binding"/>
    <property type="evidence" value="ECO:0007669"/>
    <property type="project" value="TreeGrafter"/>
</dbReference>